<reference evidence="1" key="1">
    <citation type="submission" date="2021-06" db="EMBL/GenBank/DDBJ databases">
        <authorList>
            <person name="Kallberg Y."/>
            <person name="Tangrot J."/>
            <person name="Rosling A."/>
        </authorList>
    </citation>
    <scope>NUCLEOTIDE SEQUENCE</scope>
    <source>
        <strain evidence="1">28 12/20/2015</strain>
    </source>
</reference>
<proteinExistence type="predicted"/>
<accession>A0ACA9MBF2</accession>
<dbReference type="Proteomes" id="UP000789366">
    <property type="component" value="Unassembled WGS sequence"/>
</dbReference>
<name>A0ACA9MBF2_9GLOM</name>
<dbReference type="EMBL" id="CAJVPW010007202">
    <property type="protein sequence ID" value="CAG8578356.1"/>
    <property type="molecule type" value="Genomic_DNA"/>
</dbReference>
<organism evidence="1 2">
    <name type="scientific">Cetraspora pellucida</name>
    <dbReference type="NCBI Taxonomy" id="1433469"/>
    <lineage>
        <taxon>Eukaryota</taxon>
        <taxon>Fungi</taxon>
        <taxon>Fungi incertae sedis</taxon>
        <taxon>Mucoromycota</taxon>
        <taxon>Glomeromycotina</taxon>
        <taxon>Glomeromycetes</taxon>
        <taxon>Diversisporales</taxon>
        <taxon>Gigasporaceae</taxon>
        <taxon>Cetraspora</taxon>
    </lineage>
</organism>
<sequence length="221" mass="25546">MNATQLRELIESMTKSFEDIAKDIVKGKGSGSKETNYMKDELIEALVKQVQQLSVNYVAAISQQEWDTCDKEWHSKGTYRPKRDIVCYRCVEKGHMAPTCISETKYREPKEERRPTDNDQKVNYCDYKYDSNESEPLLIDVGGQLEPMELDEPWPVKQLRRKSGPSVVDNLVPYNIADDLLNTRANTTYGQMLQYPNQRQNLAQVMRQPLVALEPKKIRVP</sequence>
<gene>
    <name evidence="1" type="ORF">SPELUC_LOCUS6265</name>
</gene>
<comment type="caution">
    <text evidence="1">The sequence shown here is derived from an EMBL/GenBank/DDBJ whole genome shotgun (WGS) entry which is preliminary data.</text>
</comment>
<evidence type="ECO:0000313" key="1">
    <source>
        <dbReference type="EMBL" id="CAG8578356.1"/>
    </source>
</evidence>
<protein>
    <submittedName>
        <fullName evidence="1">3738_t:CDS:1</fullName>
    </submittedName>
</protein>
<evidence type="ECO:0000313" key="2">
    <source>
        <dbReference type="Proteomes" id="UP000789366"/>
    </source>
</evidence>
<keyword evidence="2" id="KW-1185">Reference proteome</keyword>